<dbReference type="GO" id="GO:0005783">
    <property type="term" value="C:endoplasmic reticulum"/>
    <property type="evidence" value="ECO:0007669"/>
    <property type="project" value="TreeGrafter"/>
</dbReference>
<dbReference type="EMBL" id="ML119741">
    <property type="protein sequence ID" value="RPA76610.1"/>
    <property type="molecule type" value="Genomic_DNA"/>
</dbReference>
<dbReference type="PANTHER" id="PTHR44360">
    <property type="entry name" value="DNAJ HOMOLOG SUBFAMILY B MEMBER 9"/>
    <property type="match status" value="1"/>
</dbReference>
<dbReference type="SUPFAM" id="SSF46565">
    <property type="entry name" value="Chaperone J-domain"/>
    <property type="match status" value="1"/>
</dbReference>
<feature type="signal peptide" evidence="3">
    <location>
        <begin position="1"/>
        <end position="18"/>
    </location>
</feature>
<evidence type="ECO:0000256" key="2">
    <source>
        <dbReference type="SAM" id="Phobius"/>
    </source>
</evidence>
<evidence type="ECO:0000259" key="4">
    <source>
        <dbReference type="PROSITE" id="PS50076"/>
    </source>
</evidence>
<keyword evidence="2" id="KW-1133">Transmembrane helix</keyword>
<accession>A0A3N4HXM6</accession>
<evidence type="ECO:0000256" key="1">
    <source>
        <dbReference type="ARBA" id="ARBA00023186"/>
    </source>
</evidence>
<dbReference type="InterPro" id="IPR051948">
    <property type="entry name" value="Hsp70_co-chaperone_J-domain"/>
</dbReference>
<dbReference type="PANTHER" id="PTHR44360:SF1">
    <property type="entry name" value="DNAJ HOMOLOG SUBFAMILY B MEMBER 9"/>
    <property type="match status" value="1"/>
</dbReference>
<dbReference type="PRINTS" id="PR00625">
    <property type="entry name" value="JDOMAIN"/>
</dbReference>
<evidence type="ECO:0000256" key="3">
    <source>
        <dbReference type="SAM" id="SignalP"/>
    </source>
</evidence>
<reference evidence="5 6" key="1">
    <citation type="journal article" date="2018" name="Nat. Ecol. Evol.">
        <title>Pezizomycetes genomes reveal the molecular basis of ectomycorrhizal truffle lifestyle.</title>
        <authorList>
            <person name="Murat C."/>
            <person name="Payen T."/>
            <person name="Noel B."/>
            <person name="Kuo A."/>
            <person name="Morin E."/>
            <person name="Chen J."/>
            <person name="Kohler A."/>
            <person name="Krizsan K."/>
            <person name="Balestrini R."/>
            <person name="Da Silva C."/>
            <person name="Montanini B."/>
            <person name="Hainaut M."/>
            <person name="Levati E."/>
            <person name="Barry K.W."/>
            <person name="Belfiori B."/>
            <person name="Cichocki N."/>
            <person name="Clum A."/>
            <person name="Dockter R.B."/>
            <person name="Fauchery L."/>
            <person name="Guy J."/>
            <person name="Iotti M."/>
            <person name="Le Tacon F."/>
            <person name="Lindquist E.A."/>
            <person name="Lipzen A."/>
            <person name="Malagnac F."/>
            <person name="Mello A."/>
            <person name="Molinier V."/>
            <person name="Miyauchi S."/>
            <person name="Poulain J."/>
            <person name="Riccioni C."/>
            <person name="Rubini A."/>
            <person name="Sitrit Y."/>
            <person name="Splivallo R."/>
            <person name="Traeger S."/>
            <person name="Wang M."/>
            <person name="Zifcakova L."/>
            <person name="Wipf D."/>
            <person name="Zambonelli A."/>
            <person name="Paolocci F."/>
            <person name="Nowrousian M."/>
            <person name="Ottonello S."/>
            <person name="Baldrian P."/>
            <person name="Spatafora J.W."/>
            <person name="Henrissat B."/>
            <person name="Nagy L.G."/>
            <person name="Aury J.M."/>
            <person name="Wincker P."/>
            <person name="Grigoriev I.V."/>
            <person name="Bonfante P."/>
            <person name="Martin F.M."/>
        </authorList>
    </citation>
    <scope>NUCLEOTIDE SEQUENCE [LARGE SCALE GENOMIC DNA]</scope>
    <source>
        <strain evidence="5 6">RN42</strain>
    </source>
</reference>
<dbReference type="CDD" id="cd06257">
    <property type="entry name" value="DnaJ"/>
    <property type="match status" value="1"/>
</dbReference>
<dbReference type="InterPro" id="IPR036869">
    <property type="entry name" value="J_dom_sf"/>
</dbReference>
<evidence type="ECO:0000313" key="5">
    <source>
        <dbReference type="EMBL" id="RPA76610.1"/>
    </source>
</evidence>
<dbReference type="InterPro" id="IPR001623">
    <property type="entry name" value="DnaJ_domain"/>
</dbReference>
<keyword evidence="2" id="KW-0812">Transmembrane</keyword>
<feature type="domain" description="J" evidence="4">
    <location>
        <begin position="73"/>
        <end position="137"/>
    </location>
</feature>
<organism evidence="5 6">
    <name type="scientific">Ascobolus immersus RN42</name>
    <dbReference type="NCBI Taxonomy" id="1160509"/>
    <lineage>
        <taxon>Eukaryota</taxon>
        <taxon>Fungi</taxon>
        <taxon>Dikarya</taxon>
        <taxon>Ascomycota</taxon>
        <taxon>Pezizomycotina</taxon>
        <taxon>Pezizomycetes</taxon>
        <taxon>Pezizales</taxon>
        <taxon>Ascobolaceae</taxon>
        <taxon>Ascobolus</taxon>
    </lineage>
</organism>
<dbReference type="Pfam" id="PF00226">
    <property type="entry name" value="DnaJ"/>
    <property type="match status" value="1"/>
</dbReference>
<dbReference type="STRING" id="1160509.A0A3N4HXM6"/>
<dbReference type="AlphaFoldDB" id="A0A3N4HXM6"/>
<feature type="chain" id="PRO_5018107577" evidence="3">
    <location>
        <begin position="19"/>
        <end position="334"/>
    </location>
</feature>
<keyword evidence="2" id="KW-0472">Membrane</keyword>
<dbReference type="GO" id="GO:0036503">
    <property type="term" value="P:ERAD pathway"/>
    <property type="evidence" value="ECO:0007669"/>
    <property type="project" value="TreeGrafter"/>
</dbReference>
<keyword evidence="1" id="KW-0143">Chaperone</keyword>
<feature type="transmembrane region" description="Helical" evidence="2">
    <location>
        <begin position="43"/>
        <end position="63"/>
    </location>
</feature>
<dbReference type="Gene3D" id="1.10.287.110">
    <property type="entry name" value="DnaJ domain"/>
    <property type="match status" value="1"/>
</dbReference>
<keyword evidence="6" id="KW-1185">Reference proteome</keyword>
<protein>
    <submittedName>
        <fullName evidence="5">DnaJ-domain-containing protein</fullName>
    </submittedName>
</protein>
<proteinExistence type="predicted"/>
<dbReference type="GO" id="GO:0051087">
    <property type="term" value="F:protein-folding chaperone binding"/>
    <property type="evidence" value="ECO:0007669"/>
    <property type="project" value="TreeGrafter"/>
</dbReference>
<dbReference type="Proteomes" id="UP000275078">
    <property type="component" value="Unassembled WGS sequence"/>
</dbReference>
<dbReference type="GO" id="GO:0051787">
    <property type="term" value="F:misfolded protein binding"/>
    <property type="evidence" value="ECO:0007669"/>
    <property type="project" value="TreeGrafter"/>
</dbReference>
<gene>
    <name evidence="5" type="ORF">BJ508DRAFT_417522</name>
</gene>
<dbReference type="SMART" id="SM00271">
    <property type="entry name" value="DnaJ"/>
    <property type="match status" value="1"/>
</dbReference>
<dbReference type="PROSITE" id="PS50076">
    <property type="entry name" value="DNAJ_2"/>
    <property type="match status" value="1"/>
</dbReference>
<name>A0A3N4HXM6_ASCIM</name>
<evidence type="ECO:0000313" key="6">
    <source>
        <dbReference type="Proteomes" id="UP000275078"/>
    </source>
</evidence>
<sequence length="334" mass="38094">MSTILNVLLWTFLPSVATSIIQRGAYSTGILPPPQSKERARTHYRIINALIILGYLLYTLYIANLESLQEPPNFYQILGLPYTFSNDQQLRSVYRKLSVKYHPDKVGMAGAEQFVLIKTAYETLGNPAKRFAYDRWGPQVLEWKGLETLAEYVEAGLKGVIKFYVGYGLGLVGLGVLRRMSGQKFWRFFAFSLLLTFEFATVTRPTSVLPAGAYYRPLLQFEQISLARKFMVTVFMAFSQLGPLVSTQQHTSTKIDETALRVATANATALMEEAEKHTNTLLAGYMVPFKKRWEDVVMLEKKLGRSHYEAWCQEQIDAAWKLEAERKAEEKKDE</sequence>
<keyword evidence="3" id="KW-0732">Signal</keyword>
<dbReference type="OrthoDB" id="436519at2759"/>